<dbReference type="OrthoDB" id="4132249at2759"/>
<dbReference type="SMART" id="SM00906">
    <property type="entry name" value="Fungal_trans"/>
    <property type="match status" value="1"/>
</dbReference>
<dbReference type="Pfam" id="PF04082">
    <property type="entry name" value="Fungal_trans"/>
    <property type="match status" value="1"/>
</dbReference>
<evidence type="ECO:0000313" key="4">
    <source>
        <dbReference type="EMBL" id="KAF2199769.1"/>
    </source>
</evidence>
<proteinExistence type="predicted"/>
<dbReference type="CDD" id="cd12148">
    <property type="entry name" value="fungal_TF_MHR"/>
    <property type="match status" value="1"/>
</dbReference>
<dbReference type="GO" id="GO:0003677">
    <property type="term" value="F:DNA binding"/>
    <property type="evidence" value="ECO:0007669"/>
    <property type="project" value="InterPro"/>
</dbReference>
<name>A0A9P4JK59_9PLEO</name>
<dbReference type="AlphaFoldDB" id="A0A9P4JK59"/>
<evidence type="ECO:0000259" key="3">
    <source>
        <dbReference type="SMART" id="SM00906"/>
    </source>
</evidence>
<keyword evidence="5" id="KW-1185">Reference proteome</keyword>
<evidence type="ECO:0000256" key="2">
    <source>
        <dbReference type="SAM" id="MobiDB-lite"/>
    </source>
</evidence>
<dbReference type="InterPro" id="IPR050797">
    <property type="entry name" value="Carb_Metab_Trans_Reg"/>
</dbReference>
<dbReference type="InterPro" id="IPR007219">
    <property type="entry name" value="XnlR_reg_dom"/>
</dbReference>
<sequence>MLADAKKGPKGSRAKVLLELRENQRQAALSPIAFSTSLANESSRQSTLSRTTAQSCPLLVQTCVQCYFSAVYPILPILHRDYVDRIVNNIDHSMEANCMILALCAFVIIQANMAVPSHLLPRPDLALRSNVEIGHYILDESIRLRGQIAYFEAPTHLSVLSSFLYYGCYFGLEKVNQAWAYLREATTLAVLLGMPVKEFYRSDPRDMEKKRALYWNLMLAERMQALHKHRPISLFATVDSPPLSNQDASDQLVATGFEMLTQLYGIFDDRLYSLWNNGPTSIIGMENSKWLTIVTDVQSQLVEAVPAYPQTTEEQAADLHVTQHWLRIMVWQISVRRQLVSGVAADSALSYYYPLEIARALTSVIPSYRAQALEVHGVGLIAKLFDVASCLIDVTLCAARAQATLTIDPGDYLRRFLILMSSLRGGGYRYLPLLLSRIANELPTMPLPQGLNLPQNVPASSSPFSPDIPAILPVDFAPGAGPSSMLSAQAGAQLPNAPNISQQMHSLNFAPPVSQAEDFSFYGPGTGPLVTYPSASARQSHPTTPRSYEATPNQHYTQPPSQSRAQPHVSGHPIQHSHSVNAGLQHETFQMQPPPPQPSQGYDPRYPMPDFPAASSGLPYQDQGGPLPGNGPQVMYQPPGGPSPSGRAEYAGWMKHET</sequence>
<feature type="compositionally biased region" description="Polar residues" evidence="2">
    <location>
        <begin position="533"/>
        <end position="565"/>
    </location>
</feature>
<dbReference type="GO" id="GO:0008270">
    <property type="term" value="F:zinc ion binding"/>
    <property type="evidence" value="ECO:0007669"/>
    <property type="project" value="InterPro"/>
</dbReference>
<keyword evidence="1" id="KW-0539">Nucleus</keyword>
<protein>
    <recommendedName>
        <fullName evidence="3">Xylanolytic transcriptional activator regulatory domain-containing protein</fullName>
    </recommendedName>
</protein>
<dbReference type="EMBL" id="ML994056">
    <property type="protein sequence ID" value="KAF2199769.1"/>
    <property type="molecule type" value="Genomic_DNA"/>
</dbReference>
<organism evidence="4 5">
    <name type="scientific">Delitschia confertaspora ATCC 74209</name>
    <dbReference type="NCBI Taxonomy" id="1513339"/>
    <lineage>
        <taxon>Eukaryota</taxon>
        <taxon>Fungi</taxon>
        <taxon>Dikarya</taxon>
        <taxon>Ascomycota</taxon>
        <taxon>Pezizomycotina</taxon>
        <taxon>Dothideomycetes</taxon>
        <taxon>Pleosporomycetidae</taxon>
        <taxon>Pleosporales</taxon>
        <taxon>Delitschiaceae</taxon>
        <taxon>Delitschia</taxon>
    </lineage>
</organism>
<feature type="domain" description="Xylanolytic transcriptional activator regulatory" evidence="3">
    <location>
        <begin position="178"/>
        <end position="248"/>
    </location>
</feature>
<dbReference type="PANTHER" id="PTHR31668">
    <property type="entry name" value="GLUCOSE TRANSPORT TRANSCRIPTION REGULATOR RGT1-RELATED-RELATED"/>
    <property type="match status" value="1"/>
</dbReference>
<dbReference type="Proteomes" id="UP000799536">
    <property type="component" value="Unassembled WGS sequence"/>
</dbReference>
<feature type="region of interest" description="Disordered" evidence="2">
    <location>
        <begin position="530"/>
        <end position="658"/>
    </location>
</feature>
<dbReference type="PANTHER" id="PTHR31668:SF20">
    <property type="entry name" value="ZN(II)2CYS6 TRANSCRIPTION FACTOR (EUROFUNG)"/>
    <property type="match status" value="1"/>
</dbReference>
<evidence type="ECO:0000256" key="1">
    <source>
        <dbReference type="ARBA" id="ARBA00023242"/>
    </source>
</evidence>
<reference evidence="4" key="1">
    <citation type="journal article" date="2020" name="Stud. Mycol.">
        <title>101 Dothideomycetes genomes: a test case for predicting lifestyles and emergence of pathogens.</title>
        <authorList>
            <person name="Haridas S."/>
            <person name="Albert R."/>
            <person name="Binder M."/>
            <person name="Bloem J."/>
            <person name="Labutti K."/>
            <person name="Salamov A."/>
            <person name="Andreopoulos B."/>
            <person name="Baker S."/>
            <person name="Barry K."/>
            <person name="Bills G."/>
            <person name="Bluhm B."/>
            <person name="Cannon C."/>
            <person name="Castanera R."/>
            <person name="Culley D."/>
            <person name="Daum C."/>
            <person name="Ezra D."/>
            <person name="Gonzalez J."/>
            <person name="Henrissat B."/>
            <person name="Kuo A."/>
            <person name="Liang C."/>
            <person name="Lipzen A."/>
            <person name="Lutzoni F."/>
            <person name="Magnuson J."/>
            <person name="Mondo S."/>
            <person name="Nolan M."/>
            <person name="Ohm R."/>
            <person name="Pangilinan J."/>
            <person name="Park H.-J."/>
            <person name="Ramirez L."/>
            <person name="Alfaro M."/>
            <person name="Sun H."/>
            <person name="Tritt A."/>
            <person name="Yoshinaga Y."/>
            <person name="Zwiers L.-H."/>
            <person name="Turgeon B."/>
            <person name="Goodwin S."/>
            <person name="Spatafora J."/>
            <person name="Crous P."/>
            <person name="Grigoriev I."/>
        </authorList>
    </citation>
    <scope>NUCLEOTIDE SEQUENCE</scope>
    <source>
        <strain evidence="4">ATCC 74209</strain>
    </source>
</reference>
<evidence type="ECO:0000313" key="5">
    <source>
        <dbReference type="Proteomes" id="UP000799536"/>
    </source>
</evidence>
<comment type="caution">
    <text evidence="4">The sequence shown here is derived from an EMBL/GenBank/DDBJ whole genome shotgun (WGS) entry which is preliminary data.</text>
</comment>
<gene>
    <name evidence="4" type="ORF">GQ43DRAFT_473313</name>
</gene>
<accession>A0A9P4JK59</accession>
<dbReference type="GO" id="GO:0006351">
    <property type="term" value="P:DNA-templated transcription"/>
    <property type="evidence" value="ECO:0007669"/>
    <property type="project" value="InterPro"/>
</dbReference>